<gene>
    <name evidence="1" type="ORF">EcWSU1_01515</name>
</gene>
<accession>G8LHR2</accession>
<dbReference type="Proteomes" id="UP000007838">
    <property type="component" value="Chromosome"/>
</dbReference>
<proteinExistence type="predicted"/>
<dbReference type="KEGG" id="eec:EcWSU1_01515"/>
<protein>
    <submittedName>
        <fullName evidence="1">Uncharacterized protein</fullName>
    </submittedName>
</protein>
<dbReference type="AlphaFoldDB" id="G8LHR2"/>
<dbReference type="HOGENOM" id="CLU_3327512_0_0_6"/>
<sequence length="38" mass="4318">MITEVKSAIRLTVDLQNANRLRQKACGFSKVAIFCYQT</sequence>
<organism evidence="1 2">
    <name type="scientific">Enterobacter ludwigii</name>
    <dbReference type="NCBI Taxonomy" id="299767"/>
    <lineage>
        <taxon>Bacteria</taxon>
        <taxon>Pseudomonadati</taxon>
        <taxon>Pseudomonadota</taxon>
        <taxon>Gammaproteobacteria</taxon>
        <taxon>Enterobacterales</taxon>
        <taxon>Enterobacteriaceae</taxon>
        <taxon>Enterobacter</taxon>
        <taxon>Enterobacter cloacae complex</taxon>
    </lineage>
</organism>
<reference evidence="1 2" key="1">
    <citation type="journal article" date="2011" name="Stand. Genomic Sci.">
        <title>Complete genome of the onion pathogen Enterobacter cloacae EcWSU1.</title>
        <authorList>
            <person name="Humann J.L."/>
            <person name="Wildung M."/>
            <person name="Cheng C.H."/>
            <person name="Lee T."/>
            <person name="Stewart J.E."/>
            <person name="Drew J.C."/>
            <person name="Triplett E.W."/>
            <person name="Main D."/>
            <person name="Schroeder B.K."/>
        </authorList>
    </citation>
    <scope>NUCLEOTIDE SEQUENCE [LARGE SCALE GENOMIC DNA]</scope>
    <source>
        <strain evidence="1 2">EcWSU1</strain>
    </source>
</reference>
<evidence type="ECO:0000313" key="1">
    <source>
        <dbReference type="EMBL" id="AEW72954.1"/>
    </source>
</evidence>
<evidence type="ECO:0000313" key="2">
    <source>
        <dbReference type="Proteomes" id="UP000007838"/>
    </source>
</evidence>
<dbReference type="EMBL" id="CP002886">
    <property type="protein sequence ID" value="AEW72954.1"/>
    <property type="molecule type" value="Genomic_DNA"/>
</dbReference>
<name>G8LHR2_9ENTR</name>